<proteinExistence type="predicted"/>
<reference evidence="2" key="1">
    <citation type="submission" date="2021-01" db="EMBL/GenBank/DDBJ databases">
        <authorList>
            <person name="Corre E."/>
            <person name="Pelletier E."/>
            <person name="Niang G."/>
            <person name="Scheremetjew M."/>
            <person name="Finn R."/>
            <person name="Kale V."/>
            <person name="Holt S."/>
            <person name="Cochrane G."/>
            <person name="Meng A."/>
            <person name="Brown T."/>
            <person name="Cohen L."/>
        </authorList>
    </citation>
    <scope>NUCLEOTIDE SEQUENCE</scope>
    <source>
        <strain evidence="2">SAG 36.94</strain>
    </source>
</reference>
<gene>
    <name evidence="2" type="ORF">CCAE0312_LOCUS5024</name>
</gene>
<dbReference type="AlphaFoldDB" id="A0A7S1XD41"/>
<accession>A0A7S1XD41</accession>
<feature type="transmembrane region" description="Helical" evidence="1">
    <location>
        <begin position="66"/>
        <end position="90"/>
    </location>
</feature>
<dbReference type="EMBL" id="HBGH01009118">
    <property type="protein sequence ID" value="CAD9232939.1"/>
    <property type="molecule type" value="Transcribed_RNA"/>
</dbReference>
<keyword evidence="1" id="KW-0472">Membrane</keyword>
<name>A0A7S1XD41_9RHOD</name>
<keyword evidence="1" id="KW-0812">Transmembrane</keyword>
<evidence type="ECO:0000313" key="2">
    <source>
        <dbReference type="EMBL" id="CAD9232939.1"/>
    </source>
</evidence>
<sequence length="100" mass="11054">MSGKSPLQKDTLDVSECELGRSCLRGPDYNIVITVEFPSEALVVIVLGEEDKETSMNDPGPPSIRLVQIFVLLFMDNNLVIILGIARLGALRYPHKKEAQ</sequence>
<organism evidence="2">
    <name type="scientific">Compsopogon caeruleus</name>
    <dbReference type="NCBI Taxonomy" id="31354"/>
    <lineage>
        <taxon>Eukaryota</taxon>
        <taxon>Rhodophyta</taxon>
        <taxon>Compsopogonophyceae</taxon>
        <taxon>Compsopogonales</taxon>
        <taxon>Compsopogonaceae</taxon>
        <taxon>Compsopogon</taxon>
    </lineage>
</organism>
<evidence type="ECO:0000256" key="1">
    <source>
        <dbReference type="SAM" id="Phobius"/>
    </source>
</evidence>
<protein>
    <submittedName>
        <fullName evidence="2">Uncharacterized protein</fullName>
    </submittedName>
</protein>
<keyword evidence="1" id="KW-1133">Transmembrane helix</keyword>